<dbReference type="GO" id="GO:0006508">
    <property type="term" value="P:proteolysis"/>
    <property type="evidence" value="ECO:0007669"/>
    <property type="project" value="UniProtKB-KW"/>
</dbReference>
<dbReference type="Proteomes" id="UP001280121">
    <property type="component" value="Unassembled WGS sequence"/>
</dbReference>
<keyword evidence="6" id="KW-1185">Reference proteome</keyword>
<evidence type="ECO:0000259" key="4">
    <source>
        <dbReference type="Pfam" id="PF02902"/>
    </source>
</evidence>
<dbReference type="EMBL" id="JANJYI010000004">
    <property type="protein sequence ID" value="KAK2654167.1"/>
    <property type="molecule type" value="Genomic_DNA"/>
</dbReference>
<reference evidence="5" key="1">
    <citation type="journal article" date="2023" name="Plant J.">
        <title>Genome sequences and population genomics provide insights into the demographic history, inbreeding, and mutation load of two 'living fossil' tree species of Dipteronia.</title>
        <authorList>
            <person name="Feng Y."/>
            <person name="Comes H.P."/>
            <person name="Chen J."/>
            <person name="Zhu S."/>
            <person name="Lu R."/>
            <person name="Zhang X."/>
            <person name="Li P."/>
            <person name="Qiu J."/>
            <person name="Olsen K.M."/>
            <person name="Qiu Y."/>
        </authorList>
    </citation>
    <scope>NUCLEOTIDE SEQUENCE</scope>
    <source>
        <strain evidence="5">KIB01</strain>
    </source>
</reference>
<dbReference type="AlphaFoldDB" id="A0AAD9X7H9"/>
<dbReference type="InterPro" id="IPR038765">
    <property type="entry name" value="Papain-like_cys_pep_sf"/>
</dbReference>
<dbReference type="SUPFAM" id="SSF54001">
    <property type="entry name" value="Cysteine proteinases"/>
    <property type="match status" value="1"/>
</dbReference>
<accession>A0AAD9X7H9</accession>
<evidence type="ECO:0000256" key="2">
    <source>
        <dbReference type="ARBA" id="ARBA00022670"/>
    </source>
</evidence>
<evidence type="ECO:0000313" key="6">
    <source>
        <dbReference type="Proteomes" id="UP001280121"/>
    </source>
</evidence>
<sequence>MIVNWITPGTSDETHVIKLLDRKNVRKCEDNCNTGMSIIVYEKPPPIVPKRRSKKVVALKSPYTDTQGIKPKNLPKFKSLPKLLQTELKKFEAWLQEEDSEDQNKNEVHLPLCTASRDWFKTFYTPDKWLNDEHIDSDLYWIRKANFESPTAKMEMCTTTDVLFQVYIPLNYESTHWILAEINMIARKIMLYDSDTNLIYDRKFNKFIKTISTMLPLLLQKVEFFDRRQDIDHGGDMTPWCVERCQLVS</sequence>
<evidence type="ECO:0000256" key="3">
    <source>
        <dbReference type="ARBA" id="ARBA00022801"/>
    </source>
</evidence>
<proteinExistence type="inferred from homology"/>
<dbReference type="InterPro" id="IPR003653">
    <property type="entry name" value="Peptidase_C48_C"/>
</dbReference>
<feature type="domain" description="Ubiquitin-like protease family profile" evidence="4">
    <location>
        <begin position="166"/>
        <end position="246"/>
    </location>
</feature>
<keyword evidence="3" id="KW-0378">Hydrolase</keyword>
<evidence type="ECO:0000313" key="5">
    <source>
        <dbReference type="EMBL" id="KAK2654167.1"/>
    </source>
</evidence>
<organism evidence="5 6">
    <name type="scientific">Dipteronia dyeriana</name>
    <dbReference type="NCBI Taxonomy" id="168575"/>
    <lineage>
        <taxon>Eukaryota</taxon>
        <taxon>Viridiplantae</taxon>
        <taxon>Streptophyta</taxon>
        <taxon>Embryophyta</taxon>
        <taxon>Tracheophyta</taxon>
        <taxon>Spermatophyta</taxon>
        <taxon>Magnoliopsida</taxon>
        <taxon>eudicotyledons</taxon>
        <taxon>Gunneridae</taxon>
        <taxon>Pentapetalae</taxon>
        <taxon>rosids</taxon>
        <taxon>malvids</taxon>
        <taxon>Sapindales</taxon>
        <taxon>Sapindaceae</taxon>
        <taxon>Hippocastanoideae</taxon>
        <taxon>Acereae</taxon>
        <taxon>Dipteronia</taxon>
    </lineage>
</organism>
<gene>
    <name evidence="5" type="ORF">Ddye_014023</name>
</gene>
<comment type="similarity">
    <text evidence="1">Belongs to the peptidase C48 family.</text>
</comment>
<protein>
    <recommendedName>
        <fullName evidence="4">Ubiquitin-like protease family profile domain-containing protein</fullName>
    </recommendedName>
</protein>
<evidence type="ECO:0000256" key="1">
    <source>
        <dbReference type="ARBA" id="ARBA00005234"/>
    </source>
</evidence>
<name>A0AAD9X7H9_9ROSI</name>
<keyword evidence="2" id="KW-0645">Protease</keyword>
<dbReference type="GO" id="GO:0008234">
    <property type="term" value="F:cysteine-type peptidase activity"/>
    <property type="evidence" value="ECO:0007669"/>
    <property type="project" value="InterPro"/>
</dbReference>
<dbReference type="Gene3D" id="3.40.395.10">
    <property type="entry name" value="Adenoviral Proteinase, Chain A"/>
    <property type="match status" value="1"/>
</dbReference>
<comment type="caution">
    <text evidence="5">The sequence shown here is derived from an EMBL/GenBank/DDBJ whole genome shotgun (WGS) entry which is preliminary data.</text>
</comment>
<dbReference type="Pfam" id="PF02902">
    <property type="entry name" value="Peptidase_C48"/>
    <property type="match status" value="1"/>
</dbReference>